<dbReference type="RefSeq" id="WP_015186205.1">
    <property type="nucleotide sequence ID" value="NC_019739.1"/>
</dbReference>
<accession>K9WQP2</accession>
<evidence type="ECO:0000313" key="2">
    <source>
        <dbReference type="Proteomes" id="UP000010471"/>
    </source>
</evidence>
<name>K9WQP2_9CYAN</name>
<protein>
    <submittedName>
        <fullName evidence="1">Uncharacterized protein</fullName>
    </submittedName>
</protein>
<dbReference type="HOGENOM" id="CLU_2178983_0_0_3"/>
<dbReference type="Proteomes" id="UP000010471">
    <property type="component" value="Plasmid pMIC7113.01"/>
</dbReference>
<geneLocation type="plasmid" evidence="1 2">
    <name>pMIC7113.01</name>
</geneLocation>
<dbReference type="EMBL" id="CP003631">
    <property type="protein sequence ID" value="AFZ22079.1"/>
    <property type="molecule type" value="Genomic_DNA"/>
</dbReference>
<organism evidence="1 2">
    <name type="scientific">Allocoleopsis franciscana PCC 7113</name>
    <dbReference type="NCBI Taxonomy" id="1173027"/>
    <lineage>
        <taxon>Bacteria</taxon>
        <taxon>Bacillati</taxon>
        <taxon>Cyanobacteriota</taxon>
        <taxon>Cyanophyceae</taxon>
        <taxon>Coleofasciculales</taxon>
        <taxon>Coleofasciculaceae</taxon>
        <taxon>Allocoleopsis</taxon>
        <taxon>Allocoleopsis franciscana</taxon>
    </lineage>
</organism>
<dbReference type="AlphaFoldDB" id="K9WQP2"/>
<proteinExistence type="predicted"/>
<evidence type="ECO:0000313" key="1">
    <source>
        <dbReference type="EMBL" id="AFZ22079.1"/>
    </source>
</evidence>
<sequence length="104" mass="11773">MYSERVQEVLIKYPSWACRVQSALNASPLASDYSASVIEVFDQQGLLYGQAWGVLYETQRLLEQPSEFIAWCLDDQLALLFVDDEIVVNRLSLIVQSEATQSLV</sequence>
<keyword evidence="1" id="KW-0614">Plasmid</keyword>
<dbReference type="KEGG" id="mic:Mic7113_6500"/>
<reference evidence="1 2" key="1">
    <citation type="submission" date="2012-06" db="EMBL/GenBank/DDBJ databases">
        <title>Finished plasmid 1 of genome of Microcoleus sp. PCC 7113.</title>
        <authorList>
            <consortium name="US DOE Joint Genome Institute"/>
            <person name="Gugger M."/>
            <person name="Coursin T."/>
            <person name="Rippka R."/>
            <person name="Tandeau De Marsac N."/>
            <person name="Huntemann M."/>
            <person name="Wei C.-L."/>
            <person name="Han J."/>
            <person name="Detter J.C."/>
            <person name="Han C."/>
            <person name="Tapia R."/>
            <person name="Chen A."/>
            <person name="Kyrpides N."/>
            <person name="Mavromatis K."/>
            <person name="Markowitz V."/>
            <person name="Szeto E."/>
            <person name="Ivanova N."/>
            <person name="Pagani I."/>
            <person name="Pati A."/>
            <person name="Goodwin L."/>
            <person name="Nordberg H.P."/>
            <person name="Cantor M.N."/>
            <person name="Hua S.X."/>
            <person name="Woyke T."/>
            <person name="Kerfeld C.A."/>
        </authorList>
    </citation>
    <scope>NUCLEOTIDE SEQUENCE [LARGE SCALE GENOMIC DNA]</scope>
    <source>
        <strain evidence="1 2">PCC 7113</strain>
        <plasmid evidence="1 2">pMIC7113.01</plasmid>
    </source>
</reference>
<keyword evidence="2" id="KW-1185">Reference proteome</keyword>
<gene>
    <name evidence="1" type="ORF">Mic7113_6500</name>
</gene>
<dbReference type="OrthoDB" id="467577at2"/>